<organism evidence="1 2">
    <name type="scientific">Paenimyroides ceti</name>
    <dbReference type="NCBI Taxonomy" id="395087"/>
    <lineage>
        <taxon>Bacteria</taxon>
        <taxon>Pseudomonadati</taxon>
        <taxon>Bacteroidota</taxon>
        <taxon>Flavobacteriia</taxon>
        <taxon>Flavobacteriales</taxon>
        <taxon>Flavobacteriaceae</taxon>
        <taxon>Paenimyroides</taxon>
    </lineage>
</organism>
<evidence type="ECO:0000313" key="1">
    <source>
        <dbReference type="EMBL" id="MDN3709318.1"/>
    </source>
</evidence>
<dbReference type="RefSeq" id="WP_290365020.1">
    <property type="nucleotide sequence ID" value="NZ_JAUFQU010000030.1"/>
</dbReference>
<dbReference type="EMBL" id="JAUFQU010000030">
    <property type="protein sequence ID" value="MDN3709318.1"/>
    <property type="molecule type" value="Genomic_DNA"/>
</dbReference>
<reference evidence="2" key="1">
    <citation type="journal article" date="2019" name="Int. J. Syst. Evol. Microbiol.">
        <title>The Global Catalogue of Microorganisms (GCM) 10K type strain sequencing project: providing services to taxonomists for standard genome sequencing and annotation.</title>
        <authorList>
            <consortium name="The Broad Institute Genomics Platform"/>
            <consortium name="The Broad Institute Genome Sequencing Center for Infectious Disease"/>
            <person name="Wu L."/>
            <person name="Ma J."/>
        </authorList>
    </citation>
    <scope>NUCLEOTIDE SEQUENCE [LARGE SCALE GENOMIC DNA]</scope>
    <source>
        <strain evidence="2">CECT 7184</strain>
    </source>
</reference>
<comment type="caution">
    <text evidence="1">The sequence shown here is derived from an EMBL/GenBank/DDBJ whole genome shotgun (WGS) entry which is preliminary data.</text>
</comment>
<keyword evidence="2" id="KW-1185">Reference proteome</keyword>
<name>A0ABT8CXP0_9FLAO</name>
<protein>
    <submittedName>
        <fullName evidence="1">Uncharacterized protein</fullName>
    </submittedName>
</protein>
<dbReference type="Proteomes" id="UP001242368">
    <property type="component" value="Unassembled WGS sequence"/>
</dbReference>
<accession>A0ABT8CXP0</accession>
<sequence length="59" mass="7181">MTRLKNRIQVFEHNKLIIGRQYDGVLFSKKHYDALFKLNELHNDKYFRPLPEVFISNNM</sequence>
<evidence type="ECO:0000313" key="2">
    <source>
        <dbReference type="Proteomes" id="UP001242368"/>
    </source>
</evidence>
<proteinExistence type="predicted"/>
<gene>
    <name evidence="1" type="ORF">QW060_20080</name>
</gene>